<dbReference type="KEGG" id="elio:KO353_15065"/>
<name>A0A975U248_9PROT</name>
<evidence type="ECO:0000313" key="1">
    <source>
        <dbReference type="EMBL" id="QXM24537.1"/>
    </source>
</evidence>
<protein>
    <submittedName>
        <fullName evidence="1">Uncharacterized protein</fullName>
    </submittedName>
</protein>
<accession>A0A975U248</accession>
<dbReference type="EMBL" id="CP076448">
    <property type="protein sequence ID" value="QXM24537.1"/>
    <property type="molecule type" value="Genomic_DNA"/>
</dbReference>
<organism evidence="1 2">
    <name type="scientific">Elioraea tepida</name>
    <dbReference type="NCBI Taxonomy" id="2843330"/>
    <lineage>
        <taxon>Bacteria</taxon>
        <taxon>Pseudomonadati</taxon>
        <taxon>Pseudomonadota</taxon>
        <taxon>Alphaproteobacteria</taxon>
        <taxon>Acetobacterales</taxon>
        <taxon>Elioraeaceae</taxon>
        <taxon>Elioraea</taxon>
    </lineage>
</organism>
<reference evidence="1" key="1">
    <citation type="submission" date="2021-06" db="EMBL/GenBank/DDBJ databases">
        <title>Elioraea tepida, sp. nov., a moderately thermophilic aerobic anoxygenic phototrophic bacterium isolated from an alkaline siliceous hot spring mat community in Yellowstone National Park, WY, USA.</title>
        <authorList>
            <person name="Saini M.K."/>
            <person name="Yoshida S."/>
            <person name="Sebastian A."/>
            <person name="Hirose S."/>
            <person name="Hara E."/>
            <person name="Tamaki H."/>
            <person name="Soulier N.T."/>
            <person name="Albert I."/>
            <person name="Hanada S."/>
            <person name="Bryant D.A."/>
            <person name="Tank M."/>
        </authorList>
    </citation>
    <scope>NUCLEOTIDE SEQUENCE</scope>
    <source>
        <strain evidence="1">MS-P2</strain>
    </source>
</reference>
<evidence type="ECO:0000313" key="2">
    <source>
        <dbReference type="Proteomes" id="UP000694001"/>
    </source>
</evidence>
<gene>
    <name evidence="1" type="ORF">KO353_15065</name>
</gene>
<sequence length="122" mass="13139">MAKRARPERAPQQPADAETALKTLTAAREALEEAFDTAVEVEDMRQIQRALMAVSNEIVALLQAGIIVKALAYRPQTTAILGARADIKAIADRIGRITTIIDKAARIADALGQALKILPKLV</sequence>
<dbReference type="AlphaFoldDB" id="A0A975U248"/>
<dbReference type="Proteomes" id="UP000694001">
    <property type="component" value="Chromosome"/>
</dbReference>
<dbReference type="RefSeq" id="WP_218285594.1">
    <property type="nucleotide sequence ID" value="NZ_CP076448.1"/>
</dbReference>
<keyword evidence="2" id="KW-1185">Reference proteome</keyword>
<proteinExistence type="predicted"/>